<dbReference type="AlphaFoldDB" id="A0A0M3QFI9"/>
<evidence type="ECO:0000313" key="2">
    <source>
        <dbReference type="Proteomes" id="UP000057158"/>
    </source>
</evidence>
<dbReference type="Proteomes" id="UP000057158">
    <property type="component" value="Chromosome"/>
</dbReference>
<evidence type="ECO:0000313" key="1">
    <source>
        <dbReference type="EMBL" id="ALC16309.1"/>
    </source>
</evidence>
<protein>
    <recommendedName>
        <fullName evidence="3">DUF2164 domain-containing protein</fullName>
    </recommendedName>
</protein>
<gene>
    <name evidence="1" type="ORF">DSOUD_1530</name>
</gene>
<dbReference type="InterPro" id="IPR018680">
    <property type="entry name" value="DUF2164"/>
</dbReference>
<dbReference type="Pfam" id="PF09932">
    <property type="entry name" value="DUF2164"/>
    <property type="match status" value="1"/>
</dbReference>
<proteinExistence type="predicted"/>
<dbReference type="STRING" id="1603606.DSOUD_1530"/>
<dbReference type="RefSeq" id="WP_053550428.1">
    <property type="nucleotide sequence ID" value="NZ_CP010802.1"/>
</dbReference>
<organism evidence="1 2">
    <name type="scientific">Desulfuromonas soudanensis</name>
    <dbReference type="NCBI Taxonomy" id="1603606"/>
    <lineage>
        <taxon>Bacteria</taxon>
        <taxon>Pseudomonadati</taxon>
        <taxon>Thermodesulfobacteriota</taxon>
        <taxon>Desulfuromonadia</taxon>
        <taxon>Desulfuromonadales</taxon>
        <taxon>Desulfuromonadaceae</taxon>
        <taxon>Desulfuromonas</taxon>
    </lineage>
</organism>
<keyword evidence="2" id="KW-1185">Reference proteome</keyword>
<accession>A0A0M3QFI9</accession>
<dbReference type="EMBL" id="CP010802">
    <property type="protein sequence ID" value="ALC16309.1"/>
    <property type="molecule type" value="Genomic_DNA"/>
</dbReference>
<reference evidence="1 2" key="1">
    <citation type="submission" date="2015-07" db="EMBL/GenBank/DDBJ databases">
        <title>Isolation and Genomic Characterization of a Novel Halophilic Metal-Reducing Deltaproteobacterium from the Deep Subsurface.</title>
        <authorList>
            <person name="Badalamenti J.P."/>
            <person name="Summers Z.M."/>
            <person name="Gralnick J.A."/>
            <person name="Bond D.R."/>
        </authorList>
    </citation>
    <scope>NUCLEOTIDE SEQUENCE [LARGE SCALE GENOMIC DNA]</scope>
    <source>
        <strain evidence="1 2">WTL</strain>
    </source>
</reference>
<dbReference type="KEGG" id="des:DSOUD_1530"/>
<dbReference type="PATRIC" id="fig|1603606.3.peg.1666"/>
<name>A0A0M3QFI9_9BACT</name>
<evidence type="ECO:0008006" key="3">
    <source>
        <dbReference type="Google" id="ProtNLM"/>
    </source>
</evidence>
<dbReference type="OrthoDB" id="573733at2"/>
<sequence>MQIELNKDNLKMLKRKIQTYFLKEHEDSIGDLKAEMIMEFFIRELGPQIYNQALKDAQAFMQDKLIDLDVTLSVPEYYDKPSRT</sequence>